<dbReference type="EMBL" id="QDEB01084702">
    <property type="protein sequence ID" value="RZC33899.1"/>
    <property type="molecule type" value="Genomic_DNA"/>
</dbReference>
<evidence type="ECO:0000313" key="1">
    <source>
        <dbReference type="EMBL" id="RZC33899.1"/>
    </source>
</evidence>
<comment type="caution">
    <text evidence="1">The sequence shown here is derived from an EMBL/GenBank/DDBJ whole genome shotgun (WGS) entry which is preliminary data.</text>
</comment>
<organism evidence="1 2">
    <name type="scientific">Asbolus verrucosus</name>
    <name type="common">Desert ironclad beetle</name>
    <dbReference type="NCBI Taxonomy" id="1661398"/>
    <lineage>
        <taxon>Eukaryota</taxon>
        <taxon>Metazoa</taxon>
        <taxon>Ecdysozoa</taxon>
        <taxon>Arthropoda</taxon>
        <taxon>Hexapoda</taxon>
        <taxon>Insecta</taxon>
        <taxon>Pterygota</taxon>
        <taxon>Neoptera</taxon>
        <taxon>Endopterygota</taxon>
        <taxon>Coleoptera</taxon>
        <taxon>Polyphaga</taxon>
        <taxon>Cucujiformia</taxon>
        <taxon>Tenebrionidae</taxon>
        <taxon>Pimeliinae</taxon>
        <taxon>Asbolus</taxon>
    </lineage>
</organism>
<accession>A0A482VN61</accession>
<protein>
    <submittedName>
        <fullName evidence="1">Uncharacterized protein</fullName>
    </submittedName>
</protein>
<dbReference type="AlphaFoldDB" id="A0A482VN61"/>
<sequence length="48" mass="5426">MPFLVEMEPSSGRTLRGERGCLESLTRADPHSVQPCQEYATHSHSFHL</sequence>
<name>A0A482VN61_ASBVE</name>
<keyword evidence="2" id="KW-1185">Reference proteome</keyword>
<reference evidence="1 2" key="1">
    <citation type="submission" date="2017-03" db="EMBL/GenBank/DDBJ databases">
        <title>Genome of the blue death feigning beetle - Asbolus verrucosus.</title>
        <authorList>
            <person name="Rider S.D."/>
        </authorList>
    </citation>
    <scope>NUCLEOTIDE SEQUENCE [LARGE SCALE GENOMIC DNA]</scope>
    <source>
        <strain evidence="1">Butters</strain>
        <tissue evidence="1">Head and leg muscle</tissue>
    </source>
</reference>
<gene>
    <name evidence="1" type="ORF">BDFB_004182</name>
</gene>
<proteinExistence type="predicted"/>
<evidence type="ECO:0000313" key="2">
    <source>
        <dbReference type="Proteomes" id="UP000292052"/>
    </source>
</evidence>
<dbReference type="Proteomes" id="UP000292052">
    <property type="component" value="Unassembled WGS sequence"/>
</dbReference>